<dbReference type="GO" id="GO:0016887">
    <property type="term" value="F:ATP hydrolysis activity"/>
    <property type="evidence" value="ECO:0007669"/>
    <property type="project" value="InterPro"/>
</dbReference>
<dbReference type="AlphaFoldDB" id="A0A8S3BF58"/>
<dbReference type="Proteomes" id="UP000681967">
    <property type="component" value="Unassembled WGS sequence"/>
</dbReference>
<evidence type="ECO:0000313" key="3">
    <source>
        <dbReference type="EMBL" id="CAF4827221.1"/>
    </source>
</evidence>
<dbReference type="InterPro" id="IPR001404">
    <property type="entry name" value="Hsp90_fam"/>
</dbReference>
<comment type="caution">
    <text evidence="3">The sequence shown here is derived from an EMBL/GenBank/DDBJ whole genome shotgun (WGS) entry which is preliminary data.</text>
</comment>
<dbReference type="Gene3D" id="3.30.230.80">
    <property type="match status" value="1"/>
</dbReference>
<evidence type="ECO:0000256" key="1">
    <source>
        <dbReference type="ARBA" id="ARBA00008239"/>
    </source>
</evidence>
<dbReference type="GO" id="GO:0051082">
    <property type="term" value="F:unfolded protein binding"/>
    <property type="evidence" value="ECO:0007669"/>
    <property type="project" value="InterPro"/>
</dbReference>
<evidence type="ECO:0000313" key="4">
    <source>
        <dbReference type="Proteomes" id="UP000681967"/>
    </source>
</evidence>
<sequence>MYNSFCSIEGQNLISSEVTDDEYNAFYKSFAKDTEPPMIHSHFTAEGE</sequence>
<feature type="non-terminal residue" evidence="3">
    <location>
        <position position="1"/>
    </location>
</feature>
<dbReference type="EMBL" id="CAJOBH010146107">
    <property type="protein sequence ID" value="CAF4827221.1"/>
    <property type="molecule type" value="Genomic_DNA"/>
</dbReference>
<comment type="similarity">
    <text evidence="1">Belongs to the heat shock protein 90 family.</text>
</comment>
<accession>A0A8S3BF58</accession>
<proteinExistence type="inferred from homology"/>
<protein>
    <submittedName>
        <fullName evidence="3">Uncharacterized protein</fullName>
    </submittedName>
</protein>
<keyword evidence="2" id="KW-0143">Chaperone</keyword>
<reference evidence="3" key="1">
    <citation type="submission" date="2021-02" db="EMBL/GenBank/DDBJ databases">
        <authorList>
            <person name="Nowell W R."/>
        </authorList>
    </citation>
    <scope>NUCLEOTIDE SEQUENCE</scope>
</reference>
<name>A0A8S3BF58_9BILA</name>
<dbReference type="Pfam" id="PF00183">
    <property type="entry name" value="HSP90"/>
    <property type="match status" value="1"/>
</dbReference>
<gene>
    <name evidence="3" type="ORF">BYL167_LOCUS49245</name>
</gene>
<organism evidence="3 4">
    <name type="scientific">Rotaria magnacalcarata</name>
    <dbReference type="NCBI Taxonomy" id="392030"/>
    <lineage>
        <taxon>Eukaryota</taxon>
        <taxon>Metazoa</taxon>
        <taxon>Spiralia</taxon>
        <taxon>Gnathifera</taxon>
        <taxon>Rotifera</taxon>
        <taxon>Eurotatoria</taxon>
        <taxon>Bdelloidea</taxon>
        <taxon>Philodinida</taxon>
        <taxon>Philodinidae</taxon>
        <taxon>Rotaria</taxon>
    </lineage>
</organism>
<dbReference type="GO" id="GO:0140662">
    <property type="term" value="F:ATP-dependent protein folding chaperone"/>
    <property type="evidence" value="ECO:0007669"/>
    <property type="project" value="InterPro"/>
</dbReference>
<dbReference type="GO" id="GO:0005524">
    <property type="term" value="F:ATP binding"/>
    <property type="evidence" value="ECO:0007669"/>
    <property type="project" value="InterPro"/>
</dbReference>
<evidence type="ECO:0000256" key="2">
    <source>
        <dbReference type="ARBA" id="ARBA00023186"/>
    </source>
</evidence>